<evidence type="ECO:0000313" key="2">
    <source>
        <dbReference type="EMBL" id="CAD7438051.1"/>
    </source>
</evidence>
<accession>A0A7R9HXX2</accession>
<proteinExistence type="predicted"/>
<feature type="region of interest" description="Disordered" evidence="1">
    <location>
        <begin position="146"/>
        <end position="172"/>
    </location>
</feature>
<evidence type="ECO:0000256" key="1">
    <source>
        <dbReference type="SAM" id="MobiDB-lite"/>
    </source>
</evidence>
<dbReference type="EMBL" id="OD564367">
    <property type="protein sequence ID" value="CAD7438051.1"/>
    <property type="molecule type" value="Genomic_DNA"/>
</dbReference>
<name>A0A7R9HXX2_9NEOP</name>
<protein>
    <submittedName>
        <fullName evidence="2">Uncharacterized protein</fullName>
    </submittedName>
</protein>
<organism evidence="2">
    <name type="scientific">Timema bartmani</name>
    <dbReference type="NCBI Taxonomy" id="61472"/>
    <lineage>
        <taxon>Eukaryota</taxon>
        <taxon>Metazoa</taxon>
        <taxon>Ecdysozoa</taxon>
        <taxon>Arthropoda</taxon>
        <taxon>Hexapoda</taxon>
        <taxon>Insecta</taxon>
        <taxon>Pterygota</taxon>
        <taxon>Neoptera</taxon>
        <taxon>Polyneoptera</taxon>
        <taxon>Phasmatodea</taxon>
        <taxon>Timematodea</taxon>
        <taxon>Timematoidea</taxon>
        <taxon>Timematidae</taxon>
        <taxon>Timema</taxon>
    </lineage>
</organism>
<reference evidence="2" key="1">
    <citation type="submission" date="2020-11" db="EMBL/GenBank/DDBJ databases">
        <authorList>
            <person name="Tran Van P."/>
        </authorList>
    </citation>
    <scope>NUCLEOTIDE SEQUENCE</scope>
</reference>
<feature type="region of interest" description="Disordered" evidence="1">
    <location>
        <begin position="278"/>
        <end position="297"/>
    </location>
</feature>
<gene>
    <name evidence="2" type="ORF">TBIB3V08_LOCUS648</name>
</gene>
<dbReference type="AlphaFoldDB" id="A0A7R9HXX2"/>
<feature type="compositionally biased region" description="Basic and acidic residues" evidence="1">
    <location>
        <begin position="286"/>
        <end position="296"/>
    </location>
</feature>
<sequence>MRDYRSCPPSRPATVSYSEGIVRKILETLSLKHLPNAQIHVDPSYLPPISPSQISTRPCTPLSPLQKSSSGPVTAHMLAAAQGTSPQFLNQHGDHQSAVMYESIRHKMTDSMAKLAGLSSSPIMGNPRMLLPQNMATILTLAALQEQRQQGGKGTGHGTSSPSHDPNKTPGCLGPPCPFQYNKRSLTHSKVSRAPLFIPICKESLEAALEMATDSACLCFSMDGRVENHLGKATPSSPDQYSNLDLPVLCSQAKHDTSALANYATEACLSIILNPPSQKRPLSPRSSRDVSGERGCSEGVGDELLWVRSQGVPPPEDGPHSSISYGDASGRGIGAIISLDTRIECVSECLLGEGSRKGQWHIVPSLPNHKSRDNIPPHFLYTEDFLLMRG</sequence>